<feature type="compositionally biased region" description="Polar residues" evidence="14">
    <location>
        <begin position="3928"/>
        <end position="3939"/>
    </location>
</feature>
<feature type="domain" description="PKD" evidence="18">
    <location>
        <begin position="1619"/>
        <end position="1661"/>
    </location>
</feature>
<evidence type="ECO:0000256" key="1">
    <source>
        <dbReference type="ARBA" id="ARBA00004138"/>
    </source>
</evidence>
<dbReference type="GeneID" id="101862450"/>
<dbReference type="PRINTS" id="PR00500">
    <property type="entry name" value="POLYCYSTIN1"/>
</dbReference>
<dbReference type="Gene3D" id="2.60.40.10">
    <property type="entry name" value="Immunoglobulins"/>
    <property type="match status" value="4"/>
</dbReference>
<dbReference type="InterPro" id="IPR016186">
    <property type="entry name" value="C-type_lectin-like/link_sf"/>
</dbReference>
<keyword evidence="22" id="KW-1185">Reference proteome</keyword>
<feature type="compositionally biased region" description="Low complexity" evidence="14">
    <location>
        <begin position="4851"/>
        <end position="4872"/>
    </location>
</feature>
<dbReference type="InterPro" id="IPR046791">
    <property type="entry name" value="Polycystin_dom"/>
</dbReference>
<feature type="transmembrane region" description="Helical" evidence="15">
    <location>
        <begin position="4486"/>
        <end position="4508"/>
    </location>
</feature>
<evidence type="ECO:0000256" key="7">
    <source>
        <dbReference type="ARBA" id="ARBA00022737"/>
    </source>
</evidence>
<evidence type="ECO:0000313" key="23">
    <source>
        <dbReference type="RefSeq" id="XP_035828344.1"/>
    </source>
</evidence>
<feature type="transmembrane region" description="Helical" evidence="15">
    <location>
        <begin position="3440"/>
        <end position="3462"/>
    </location>
</feature>
<feature type="domain" description="C-type lectin" evidence="17">
    <location>
        <begin position="671"/>
        <end position="785"/>
    </location>
</feature>
<evidence type="ECO:0000256" key="16">
    <source>
        <dbReference type="SAM" id="SignalP"/>
    </source>
</evidence>
<evidence type="ECO:0000256" key="2">
    <source>
        <dbReference type="ARBA" id="ARBA00004651"/>
    </source>
</evidence>
<evidence type="ECO:0000313" key="22">
    <source>
        <dbReference type="Proteomes" id="UP000694888"/>
    </source>
</evidence>
<keyword evidence="6 15" id="KW-0812">Transmembrane</keyword>
<keyword evidence="10 15" id="KW-0472">Membrane</keyword>
<feature type="transmembrane region" description="Helical" evidence="15">
    <location>
        <begin position="4405"/>
        <end position="4425"/>
    </location>
</feature>
<feature type="region of interest" description="Disordered" evidence="14">
    <location>
        <begin position="3827"/>
        <end position="3871"/>
    </location>
</feature>
<keyword evidence="8 15" id="KW-1133">Transmembrane helix</keyword>
<sequence length="4923" mass="538690">MFYVFFTVLMLCASAQDELATEGETAPGALGGLLFTCPQGDSGSLCTCTATEVDCSSVGLSTLPNDLGSGVQRLILRNNALSSIDIISSQSMPALLYIDASYNSISSLDWSSFSLLTSLEEINISGNQLLSLSEGSQELPVEQLYIENCGLSYFSFGASVTFCNLKILHVGGNSLTTLPDDALSCMADLEEIKLNNCDLTSLSANTFSSNALIQYIDLSSNRLTSLPSGLFDGLDNLKEINLSGNDWSCDCSLIWLRIFLDSFVAAGGTIVDEDQTLCSRDPSNPLRMTRISAFQICPRKAGSCVYDFASESYKLIQYSSWVSFATSTPECRDLCYLSGYSYSVFDPDVAECLCGSVVSLPAGCSDCGGSTSSLGPGLCSNEYSNILGAVGMMYDFSITYSPTSPNVFEKVYFMWSGGPLGINGSEWDFGDSTTTSVLSTSTTSHTFTYPGQRQVTLTLHIARGTALQETMVSVPVEVGSRSDLGILNCPLSDVSTYIPQNVSATFTSAWRQKVSWTREAQTTSNSQYSYSYNYSRCEPGWQTFRGRCIQMQSSPTVMSAAHTACLAKGAKLLRLHSMDEIDALRSNNSLFPSGAGASYFTGAEWKASQERYEWRFSSTNAFVFRDTLTSASAGDCVVIQASGLSGEDCGVSLPYICEKEPSSCVQNGQPNSKLCYAVSSESLSRPLAAISCQSNYTNGQLVTIADINDNSYLKFLLSKASVDTVWIGLEASFSENIYTWDSGQPLTLYSNWDSGFGAEPCVVMNASTGLWQKDLCDSSHHFICEYFVGDEINIPTLVAGTVPLMLKDAIPVSVSESTTVNTVSSSVITIIPGSWIADQGYASLWIVQTESVASETQIFLQIWRPTCTYGILHRPGCSSQSPLYTCVSSQGSPCSSSTCPQGQYFCLLTRTCLTTGQPCTCAGLDPTTITADCQALSLDASTSKFTLIHSWAVTIPAHTTLISFSPPPFEEVQIGDVLGFQSEQDGFVSCQAPSTSVWSQAVFRTGRTAWASLGDTVDPHTQSVLVADSVCGVSLSYVTQSQQSSSDILGYLTEPGEYAFTLDFLDLSSSTINSQTCTVTALDSVDGLLWVGPDISGTNSMLLGSSTESLNISISVEAGTPQDLTIKVLRGSDLEISWTVHGTVSSGTFSSSCPVSLASSNSFCQDGSSFLSDPFSSLSSTFRSLSQTGSTSVMAQVSNTVSSKTLFVEVQAYLRITGLEFYHDNCQNRSNCEVRVEIGVAQICRTTFTAGDYVTVAYTENGVAITSTQPDQLVISRTFLQAGTYVLQVTATNILGNETADLTVHAFIKANFQYLIFTTTLPRAEVNVPQTINAEAKLTKDAYYKAVWSFGSETFSFPLVAAKGEIIRPSAPKTFNATGNITVSLVLEDVFGNSLSQSFEVEVYKRINSVQLTPSTSYPSTTSPFILLIQINNSTAGDTTHFGVMNFTLDLGDGSPIMSWISMSPVLEKECEITTEGVFTITLTVFSDLIPGNVLTTTASVKTEDGIAGLKLTYDGPKHVSESITFFANHSAGSDMTYLIQFGDSYNQTSTSPSFTYQYAAAGVYEAILYASNAVSSLTARLRLYAYDEDLLQILELNSKTYVEANKSVTVRTDVAAESPQALDYNWSFGNGETVNGTGRDSASTVFSQIGLYTITLTVSNVTKGTSDVKSKDVFVEQKIEDLNVTYNNPVSLPSPTSTVFAVFTATIGSGSNLSYTWQVDSTKDVSTENVLNFTVPSAGIYSVKIKVSNDLNRIVKRMEFVAMEIITGLSINCITCSLDVYAATGVRMAFEASLVYGSHENYTWSFTGLPILLLGSSASFIYSTPGTYSVTLVSQNNVSNSAVTADITAQDVVGSVTISQTSSPVKINDVVTLSASVSSGTNVALSWMCGSSNIGTTSTIVHSFNSSGYHTCTVNASNYVSYVIKSHDVPILDEISSVAVNHSLVGGSSSVYYAALNKWYDFFAVSNTAFLVDYEWKVMRSGLSLRTGRGQKFSYSFSVTAQYELQLKASNDISSQETSITLELMEEIRSVSLRSDKQSPLLAGIDITFFVISFAGSNLDFEWHINGTLINSGSNQYLGYRFTNAGQSSVQVKVSNMLGSVTKEIVMTTLNPVSNTTIYFGQHGVFWHSPFIAEGTSVNVSCAYLTGSDVEFEWTVKQLATGRTITFDTPVVPFTFMEIGFYEITVNASNLLSYEEGALTVEVQGAVTDLMINLDHQLVATGSSISFASVLNPEATNVSYVWSVAGETLSALSFSRQMSAAGVYVVFLTAQNNVSSVTKQEVIRVQDIITNLQFSDCSLIREANTSVSLTAVVGTGTNVTFWWEIEVGNQNISLKGKMIDFLFPEEGIYNVYLGAENEVSTDNFTCTVELHLPIGSSVTLEISEPRTDYIFQNQDVTFMVDNGNLDFATFQWNVTGEPGYVSSSSPYTRSFSNIGNYTLFLTIFNGISKAELSIEFNVKVFLCQLPDVTRVGDASRSVQRSRSLELEVAINPNGCTEYLAVHSWSVYSPTCSGHANQTEMVDLGATSVTSPHLIIQARQLEVGSYCVSFATGYHYTSVLETVDYMVNVTAAPIKAVIKGGDGRTMAAGSNLCFDGSLSYDPNELQGSRPSLQYEWKCEAVSAFGGSCFPTSTASQVCFTGFGIGKYNISLTVTAPNRVAGNTEQNIQVIQTTSFMPIASIVCESCATLENYRVSASQHVALSATCENCQCQPSFSWTVYDGLNQLPLDSSQTSTGLTSQSLVLRRWGALSDGVDYTFMVYVECQNVSSNQATASLLLPANLPPSGGYCTISPTRILPLEEQVTVSCHNWIDIDDLDSPILYKIYAEVYDPLSGTNQSYPLYAGTDPTQSAYLGSFSNETVVLKVMVSDEFGAMALGAQSTIQMQTPHFASSMTKTDYLVNITDTVLSGLIKQASPISLLQFAIAMGQELNAESHKEKLAQTAGSGSLPEQQRASIRDVISICLSTSVPVSSLEDVHQMAFALRLITDYSSEYLTEDSQVLIAGTMETMASVLQQSVNNGLDLDDVPTEDLLSVINNLINAANTRVYSSSVIWGGGRNVTVKSFDTEFRDLRPEISSSVGHLDFEDISLGESHRKRMISTLVPLLEGVVVSTLKTMIPQEESLNVGIEEMMVIGSRIYARDISLRGLGDSTQISIPSTILKGHKNDTEEVFQVMISHEQNPFTFSYLDEESSSMPVQTLSFYDIDGTYIEVSGLSGSSQVYMYMFSTPTPGLAAIPRGDLPQSSIYQPLNGLTYNTVQINPRRTKMFQVPGAESITSTGVGIHVQLRIEYLPSSGPAPSNRSGTNVMAYIGVNFVPSSGSYTKMLNLTSDLMSAGTEHTEYTFFLNGLSSSDSVYVIATNMDLFVSVNMSVGVYTSTCSYFDTTDQLWSNEGCTAQEESIATVTACQCNHLTSFGGAGIVSITDIDFTDIVYLDFFANPVVFVAVGVIFILYVIVAIICRYLDRLDLRRISRIPLCGRDGAFKYEITVVTGRHYGSGTTANIGIKLYGDQNKGEARHLTKPGAFQRNCRDTFYIAHDASIGEVNKVLVWHDNGGLSPSWFLSHIVVKDVQTGEKFTFLVNSWLSLEMKDGVVQKTVKSADKEELRKFRLKFSTVFHGTMSDVHAWLSVSHRPDLSRFTRVQRATCVFTTVLLYMCINAMWYGLFKDETEAKDDLSWDSFGWEEVIIAIISTLMVLPFLIGLSFAFKKTRCKDSVFQEVRPSTAQTLEIEAMCDLSGDGGSYRTVTPLGEWVTAIDRESTTDSFAVPVGLRRTVPMHRGLRKGSSDISIRERPPVEGVGGKKELWTTDSIMQSWPHRMPTWIKQVKAEVKSGDTSTMSRPSIERGSTTTSKRSSRSARTFQSGTRSYEDSDEDFQKKLDEIDAELTRSEERKQKKRKKLERRLRSRNTDELFDSDDDWVYEGLEDYNEDSFSSKPSQFNPRTEAELAPGPERNGSGTSAAHQNGSLRVAESPSSRRKEQPTGWRDGHRPSVISSTSKSRSTLSDNKGRGRTLSTISQQPEPSESNPRFSLPPWCVYVTYTVCVVLCVLSVILMLLYGYNFGTAISLKWLVSLFISVFLSILIIEPLKVLLISVIVALITKDVRDDDEGDVINIKPSVESNEQLKDIKFRPLGGFALLQAKEEGKRKQRLHKMLREVFMFTLMLALFMAIVFVNYSSRTMYHASNNIETKFYTSVDGSTNGLNFTNMRSITDFWQWSETVLARSLHLQDLSSDESFGYLLGPAWMRQIRSKNVSCTAASSIAMWSVPTLTPDRCTDDGTSDPDTADYNIGWVSPGIAGANWTYSSCGQLDLYSKFGWSLFYPGGGYVQTLGQTYNDTLATVQKLHSEGWLDLLTRAVMVEFSLYYPSADLTSYITLIIEFPISGGVLTSYSIYTEKFLRFIPGVVEPLLVCQVFFSLFVLYLTLVLLQRLRAEKLKFFSYFWNWMDSITCFLAWLSLALYAGCVALATKRMDAYFADTSRPSRLGQVAVLHAVLRCVHACLLFLFVLKIVKQVQFSRPLFKFYTTLSTASGPLLGVFIIFVILLLTHAQFGYLIYGSLIYGYHSFQHSMTSLFGIMGSRTDFWPLFESQRILTHFFFLCFGFFVYGLTMALSVSVLMWSYKWSSSQMSYKTTLEARDYEMIDFMIKQFKLMTGIQKQKPAFRHVKFKGLPSLPSRGTSSNLSSRQSCNSVSSRVSVPARPEVTEDQHVDYLMASLLPTWDQVLQSFQKLEDLDKDVDEATKKLQDAVKGWGQPHKSVPSDHVRFQSDNSKPIMGKPPLDPKATFAKFRGRGAGRNITVFAGRAAMTPPTTFMAETPLGSHSKRPFSDQGFRKDPFVFHTDNSAIPIPIGRPVSQTSAAPSSTSSSQQRGSPGPGFYSNDNSISEMYPEVHVYKGKGRGKHSKVSQGINLTPGGAGRGKQAWDSEI</sequence>
<feature type="transmembrane region" description="Helical" evidence="15">
    <location>
        <begin position="4155"/>
        <end position="4173"/>
    </location>
</feature>
<dbReference type="SMART" id="SM00303">
    <property type="entry name" value="GPS"/>
    <property type="match status" value="1"/>
</dbReference>
<evidence type="ECO:0000256" key="10">
    <source>
        <dbReference type="ARBA" id="ARBA00023136"/>
    </source>
</evidence>
<dbReference type="InterPro" id="IPR013122">
    <property type="entry name" value="PKD1_2_channel"/>
</dbReference>
<evidence type="ECO:0000256" key="14">
    <source>
        <dbReference type="SAM" id="MobiDB-lite"/>
    </source>
</evidence>
<dbReference type="PANTHER" id="PTHR46730:SF1">
    <property type="entry name" value="PLAT DOMAIN-CONTAINING PROTEIN"/>
    <property type="match status" value="1"/>
</dbReference>
<feature type="transmembrane region" description="Helical" evidence="15">
    <location>
        <begin position="4446"/>
        <end position="4466"/>
    </location>
</feature>
<evidence type="ECO:0000256" key="11">
    <source>
        <dbReference type="ARBA" id="ARBA00023157"/>
    </source>
</evidence>
<keyword evidence="5" id="KW-0433">Leucine-rich repeat</keyword>
<feature type="transmembrane region" description="Helical" evidence="15">
    <location>
        <begin position="4520"/>
        <end position="4544"/>
    </location>
</feature>
<dbReference type="InterPro" id="IPR001304">
    <property type="entry name" value="C-type_lectin-like"/>
</dbReference>
<feature type="region of interest" description="Disordered" evidence="14">
    <location>
        <begin position="4841"/>
        <end position="4878"/>
    </location>
</feature>
<gene>
    <name evidence="23" type="primary">LOC101862450</name>
</gene>
<dbReference type="Pfam" id="PF00059">
    <property type="entry name" value="Lectin_C"/>
    <property type="match status" value="2"/>
</dbReference>
<dbReference type="InterPro" id="IPR035986">
    <property type="entry name" value="PKD_dom_sf"/>
</dbReference>
<dbReference type="InterPro" id="IPR001611">
    <property type="entry name" value="Leu-rich_rpt"/>
</dbReference>
<feature type="compositionally biased region" description="Polar residues" evidence="14">
    <location>
        <begin position="4010"/>
        <end position="4025"/>
    </location>
</feature>
<feature type="domain" description="PKD" evidence="18">
    <location>
        <begin position="416"/>
        <end position="481"/>
    </location>
</feature>
<keyword evidence="9" id="KW-0969">Cilium</keyword>
<evidence type="ECO:0000259" key="19">
    <source>
        <dbReference type="PROSITE" id="PS50095"/>
    </source>
</evidence>
<dbReference type="Gene3D" id="2.60.220.50">
    <property type="match status" value="1"/>
</dbReference>
<dbReference type="InterPro" id="IPR014010">
    <property type="entry name" value="REJ_dom"/>
</dbReference>
<dbReference type="PROSITE" id="PS50221">
    <property type="entry name" value="GAIN_B"/>
    <property type="match status" value="1"/>
</dbReference>
<dbReference type="Proteomes" id="UP000694888">
    <property type="component" value="Unplaced"/>
</dbReference>
<dbReference type="PROSITE" id="PS50041">
    <property type="entry name" value="C_TYPE_LECTIN_2"/>
    <property type="match status" value="2"/>
</dbReference>
<feature type="compositionally biased region" description="Low complexity" evidence="14">
    <location>
        <begin position="3989"/>
        <end position="4002"/>
    </location>
</feature>
<dbReference type="InterPro" id="IPR036392">
    <property type="entry name" value="PLAT/LH2_dom_sf"/>
</dbReference>
<dbReference type="InterPro" id="IPR022409">
    <property type="entry name" value="PKD/Chitinase_dom"/>
</dbReference>
<comment type="subcellular location">
    <subcellularLocation>
        <location evidence="2">Cell membrane</location>
        <topology evidence="2">Multi-pass membrane protein</topology>
    </subcellularLocation>
    <subcellularLocation>
        <location evidence="1">Cell projection</location>
        <location evidence="1">Cilium</location>
    </subcellularLocation>
</comment>
<dbReference type="SUPFAM" id="SSF56436">
    <property type="entry name" value="C-type lectin-like"/>
    <property type="match status" value="2"/>
</dbReference>
<feature type="compositionally biased region" description="Basic and acidic residues" evidence="14">
    <location>
        <begin position="3972"/>
        <end position="3987"/>
    </location>
</feature>
<feature type="transmembrane region" description="Helical" evidence="15">
    <location>
        <begin position="4032"/>
        <end position="4055"/>
    </location>
</feature>
<feature type="chain" id="PRO_5045669812" evidence="16">
    <location>
        <begin position="16"/>
        <end position="4923"/>
    </location>
</feature>
<dbReference type="RefSeq" id="XP_035828344.1">
    <property type="nucleotide sequence ID" value="XM_035972451.1"/>
</dbReference>
<dbReference type="InterPro" id="IPR001024">
    <property type="entry name" value="PLAT/LH2_dom"/>
</dbReference>
<feature type="transmembrane region" description="Helical" evidence="15">
    <location>
        <begin position="3643"/>
        <end position="3664"/>
    </location>
</feature>
<evidence type="ECO:0000256" key="4">
    <source>
        <dbReference type="ARBA" id="ARBA00022475"/>
    </source>
</evidence>
<dbReference type="Pfam" id="PF08016">
    <property type="entry name" value="PKD_channel"/>
    <property type="match status" value="1"/>
</dbReference>
<organism evidence="22 23">
    <name type="scientific">Aplysia californica</name>
    <name type="common">California sea hare</name>
    <dbReference type="NCBI Taxonomy" id="6500"/>
    <lineage>
        <taxon>Eukaryota</taxon>
        <taxon>Metazoa</taxon>
        <taxon>Spiralia</taxon>
        <taxon>Lophotrochozoa</taxon>
        <taxon>Mollusca</taxon>
        <taxon>Gastropoda</taxon>
        <taxon>Heterobranchia</taxon>
        <taxon>Euthyneura</taxon>
        <taxon>Tectipleura</taxon>
        <taxon>Aplysiida</taxon>
        <taxon>Aplysioidea</taxon>
        <taxon>Aplysiidae</taxon>
        <taxon>Aplysia</taxon>
    </lineage>
</organism>
<feature type="transmembrane region" description="Helical" evidence="15">
    <location>
        <begin position="4593"/>
        <end position="4618"/>
    </location>
</feature>
<feature type="domain" description="PKD" evidence="18">
    <location>
        <begin position="1879"/>
        <end position="1939"/>
    </location>
</feature>
<dbReference type="Pfam" id="PF13855">
    <property type="entry name" value="LRR_8"/>
    <property type="match status" value="2"/>
</dbReference>
<dbReference type="SMART" id="SM00364">
    <property type="entry name" value="LRR_BAC"/>
    <property type="match status" value="4"/>
</dbReference>
<feature type="region of interest" description="Disordered" evidence="14">
    <location>
        <begin position="3780"/>
        <end position="3799"/>
    </location>
</feature>
<feature type="compositionally biased region" description="Polar residues" evidence="14">
    <location>
        <begin position="3953"/>
        <end position="3964"/>
    </location>
</feature>
<feature type="signal peptide" evidence="16">
    <location>
        <begin position="1"/>
        <end position="15"/>
    </location>
</feature>
<dbReference type="InterPro" id="IPR046338">
    <property type="entry name" value="GAIN_dom_sf"/>
</dbReference>
<dbReference type="SUPFAM" id="SSF49723">
    <property type="entry name" value="Lipase/lipooxygenase domain (PLAT/LH2 domain)"/>
    <property type="match status" value="1"/>
</dbReference>
<dbReference type="SMART" id="SM00308">
    <property type="entry name" value="LH2"/>
    <property type="match status" value="1"/>
</dbReference>
<evidence type="ECO:0000256" key="15">
    <source>
        <dbReference type="SAM" id="Phobius"/>
    </source>
</evidence>
<keyword evidence="11" id="KW-1015">Disulfide bond</keyword>
<dbReference type="InterPro" id="IPR013783">
    <property type="entry name" value="Ig-like_fold"/>
</dbReference>
<feature type="domain" description="REJ" evidence="21">
    <location>
        <begin position="2464"/>
        <end position="2992"/>
    </location>
</feature>
<comment type="caution">
    <text evidence="13">Lacks conserved residue(s) required for the propagation of feature annotation.</text>
</comment>
<feature type="compositionally biased region" description="Basic and acidic residues" evidence="14">
    <location>
        <begin position="3787"/>
        <end position="3799"/>
    </location>
</feature>
<dbReference type="Gene3D" id="3.80.10.10">
    <property type="entry name" value="Ribonuclease Inhibitor"/>
    <property type="match status" value="2"/>
</dbReference>
<dbReference type="Gene3D" id="2.60.60.20">
    <property type="entry name" value="PLAT/LH2 domain"/>
    <property type="match status" value="1"/>
</dbReference>
<evidence type="ECO:0000256" key="9">
    <source>
        <dbReference type="ARBA" id="ARBA00023069"/>
    </source>
</evidence>
<keyword evidence="7" id="KW-0677">Repeat</keyword>
<evidence type="ECO:0000259" key="18">
    <source>
        <dbReference type="PROSITE" id="PS50093"/>
    </source>
</evidence>
<keyword evidence="12" id="KW-0966">Cell projection</keyword>
<dbReference type="SMART" id="SM00369">
    <property type="entry name" value="LRR_TYP"/>
    <property type="match status" value="5"/>
</dbReference>
<dbReference type="Pfam" id="PF01825">
    <property type="entry name" value="GPS"/>
    <property type="match status" value="1"/>
</dbReference>
<dbReference type="CDD" id="cd00037">
    <property type="entry name" value="CLECT"/>
    <property type="match status" value="2"/>
</dbReference>
<feature type="transmembrane region" description="Helical" evidence="15">
    <location>
        <begin position="3684"/>
        <end position="3705"/>
    </location>
</feature>
<dbReference type="Pfam" id="PF20519">
    <property type="entry name" value="Polycystin_dom"/>
    <property type="match status" value="1"/>
</dbReference>
<name>A0ABM1W101_APLCA</name>
<dbReference type="InterPro" id="IPR057244">
    <property type="entry name" value="GAIN_B"/>
</dbReference>
<evidence type="ECO:0000259" key="21">
    <source>
        <dbReference type="PROSITE" id="PS51111"/>
    </source>
</evidence>
<dbReference type="InterPro" id="IPR000601">
    <property type="entry name" value="PKD_dom"/>
</dbReference>
<dbReference type="Pfam" id="PF02010">
    <property type="entry name" value="REJ"/>
    <property type="match status" value="1"/>
</dbReference>
<dbReference type="PANTHER" id="PTHR46730">
    <property type="entry name" value="POLYCYSTIN-1"/>
    <property type="match status" value="1"/>
</dbReference>
<dbReference type="SUPFAM" id="SSF49299">
    <property type="entry name" value="PKD domain"/>
    <property type="match status" value="10"/>
</dbReference>
<evidence type="ECO:0000256" key="5">
    <source>
        <dbReference type="ARBA" id="ARBA00022614"/>
    </source>
</evidence>
<feature type="compositionally biased region" description="Low complexity" evidence="14">
    <location>
        <begin position="3843"/>
        <end position="3858"/>
    </location>
</feature>
<dbReference type="InterPro" id="IPR000203">
    <property type="entry name" value="GPS"/>
</dbReference>
<dbReference type="SMART" id="SM00089">
    <property type="entry name" value="PKD"/>
    <property type="match status" value="11"/>
</dbReference>
<feature type="region of interest" description="Disordered" evidence="14">
    <location>
        <begin position="4893"/>
        <end position="4923"/>
    </location>
</feature>
<accession>A0ABM1W101</accession>
<dbReference type="CDD" id="cd00146">
    <property type="entry name" value="PKD"/>
    <property type="match status" value="4"/>
</dbReference>
<evidence type="ECO:0000256" key="12">
    <source>
        <dbReference type="ARBA" id="ARBA00023273"/>
    </source>
</evidence>
<dbReference type="SMART" id="SM00034">
    <property type="entry name" value="CLECT"/>
    <property type="match status" value="2"/>
</dbReference>
<comment type="similarity">
    <text evidence="3">Belongs to the polycystin family.</text>
</comment>
<dbReference type="Gene3D" id="3.10.100.10">
    <property type="entry name" value="Mannose-Binding Protein A, subunit A"/>
    <property type="match status" value="2"/>
</dbReference>
<dbReference type="InterPro" id="IPR000434">
    <property type="entry name" value="PC1"/>
</dbReference>
<feature type="domain" description="C-type lectin" evidence="17">
    <location>
        <begin position="544"/>
        <end position="658"/>
    </location>
</feature>
<feature type="compositionally biased region" description="Low complexity" evidence="14">
    <location>
        <begin position="4676"/>
        <end position="4693"/>
    </location>
</feature>
<feature type="domain" description="PLAT" evidence="19">
    <location>
        <begin position="3482"/>
        <end position="3597"/>
    </location>
</feature>
<keyword evidence="16" id="KW-0732">Signal</keyword>
<reference evidence="23" key="1">
    <citation type="submission" date="2025-08" db="UniProtKB">
        <authorList>
            <consortium name="RefSeq"/>
        </authorList>
    </citation>
    <scope>IDENTIFICATION</scope>
</reference>
<evidence type="ECO:0000256" key="13">
    <source>
        <dbReference type="PROSITE-ProRule" id="PRU00152"/>
    </source>
</evidence>
<evidence type="ECO:0000256" key="6">
    <source>
        <dbReference type="ARBA" id="ARBA00022692"/>
    </source>
</evidence>
<keyword evidence="4" id="KW-1003">Cell membrane</keyword>
<proteinExistence type="inferred from homology"/>
<dbReference type="InterPro" id="IPR003591">
    <property type="entry name" value="Leu-rich_rpt_typical-subtyp"/>
</dbReference>
<dbReference type="Pfam" id="PF00801">
    <property type="entry name" value="PKD"/>
    <property type="match status" value="5"/>
</dbReference>
<evidence type="ECO:0000259" key="17">
    <source>
        <dbReference type="PROSITE" id="PS50041"/>
    </source>
</evidence>
<dbReference type="PROSITE" id="PS50095">
    <property type="entry name" value="PLAT"/>
    <property type="match status" value="1"/>
</dbReference>
<feature type="domain" description="GAIN-B" evidence="20">
    <location>
        <begin position="3274"/>
        <end position="3426"/>
    </location>
</feature>
<feature type="transmembrane region" description="Helical" evidence="15">
    <location>
        <begin position="4067"/>
        <end position="4097"/>
    </location>
</feature>
<evidence type="ECO:0000256" key="8">
    <source>
        <dbReference type="ARBA" id="ARBA00022989"/>
    </source>
</evidence>
<feature type="region of interest" description="Disordered" evidence="14">
    <location>
        <begin position="4743"/>
        <end position="4778"/>
    </location>
</feature>
<dbReference type="InterPro" id="IPR002859">
    <property type="entry name" value="PKD/REJ-like"/>
</dbReference>
<dbReference type="InterPro" id="IPR016187">
    <property type="entry name" value="CTDL_fold"/>
</dbReference>
<dbReference type="InterPro" id="IPR032675">
    <property type="entry name" value="LRR_dom_sf"/>
</dbReference>
<feature type="domain" description="PKD" evidence="18">
    <location>
        <begin position="1798"/>
        <end position="1857"/>
    </location>
</feature>
<dbReference type="Pfam" id="PF01477">
    <property type="entry name" value="PLAT"/>
    <property type="match status" value="1"/>
</dbReference>
<protein>
    <submittedName>
        <fullName evidence="23">Polycystin-1 isoform X1</fullName>
    </submittedName>
</protein>
<evidence type="ECO:0000259" key="20">
    <source>
        <dbReference type="PROSITE" id="PS50221"/>
    </source>
</evidence>
<dbReference type="PROSITE" id="PS51111">
    <property type="entry name" value="REJ"/>
    <property type="match status" value="1"/>
</dbReference>
<dbReference type="PROSITE" id="PS50093">
    <property type="entry name" value="PKD"/>
    <property type="match status" value="5"/>
</dbReference>
<feature type="region of interest" description="Disordered" evidence="14">
    <location>
        <begin position="4670"/>
        <end position="4693"/>
    </location>
</feature>
<dbReference type="SUPFAM" id="SSF52058">
    <property type="entry name" value="L domain-like"/>
    <property type="match status" value="1"/>
</dbReference>
<feature type="domain" description="PKD" evidence="18">
    <location>
        <begin position="1527"/>
        <end position="1580"/>
    </location>
</feature>
<evidence type="ECO:0000256" key="3">
    <source>
        <dbReference type="ARBA" id="ARBA00007200"/>
    </source>
</evidence>
<feature type="region of interest" description="Disordered" evidence="14">
    <location>
        <begin position="3927"/>
        <end position="4025"/>
    </location>
</feature>